<feature type="compositionally biased region" description="Basic and acidic residues" evidence="1">
    <location>
        <begin position="821"/>
        <end position="849"/>
    </location>
</feature>
<name>A0AAQ3R722_9PEZI</name>
<proteinExistence type="predicted"/>
<feature type="region of interest" description="Disordered" evidence="1">
    <location>
        <begin position="47"/>
        <end position="91"/>
    </location>
</feature>
<feature type="region of interest" description="Disordered" evidence="1">
    <location>
        <begin position="320"/>
        <end position="347"/>
    </location>
</feature>
<protein>
    <submittedName>
        <fullName evidence="2">Uncharacterized protein</fullName>
    </submittedName>
</protein>
<feature type="compositionally biased region" description="Basic and acidic residues" evidence="1">
    <location>
        <begin position="890"/>
        <end position="904"/>
    </location>
</feature>
<feature type="compositionally biased region" description="Polar residues" evidence="1">
    <location>
        <begin position="879"/>
        <end position="889"/>
    </location>
</feature>
<accession>A0AAQ3R722</accession>
<feature type="compositionally biased region" description="Polar residues" evidence="1">
    <location>
        <begin position="905"/>
        <end position="914"/>
    </location>
</feature>
<sequence length="1011" mass="114347">MLLGSFTSPRRLVVLACALFVFALLFLKNSGSGSTYLPKYGFAKNGQDVPSSPPAPNDHISPSPNEEELKAPPPPVPQETKEEEVVPTSSVEANPVWKTQVDDYAWKTGAEFALPSETAAIADDFAWKTEAFPTSDLPAAGTATVSSEESTSSSSRAPKPTYAWQKYEWDHDFYLKNGVKKLHQEEVVDPAPYTPYPDYDSTEWKRDFRGSYAPCTGARGKVIRANEEDTVRAWPRLPTGFPRAAVGDANVTGIDHEHCFDRLHRLGPYGSGQAEIQPFDDWHRPVHRPDWTHVNWGKLQHECINANKERYAPSARRAIEEVPSDKVPNNDQDMPAEDPETGPSPHYRHRTAIVIRGWEEYHYTENDLQSIRAIITETSLLTGGEYQIFLLAHVNTSHPDIMNNQTAYQETLHHSVPHELRSITVLWNSTMFEKWYPDIGHWDVAWHRYMPLQWFSKTHPQFDYVWNWEVDARYTGHHYQFFEAVSSFAKKRARKYLWERNQRVYIPLYHGPWEDFQAGTNLAIEAAISEGTLNATWGPQPFEGADQRPIGPTPPSSMEQDQFQWGVGEEADLITMQPIWDPRQTKWTNRDTIWNYIKDVRPTTGDDSTLITVVHHPENNNIPRRAFADTVVRFSAKMLHAMHIENKAGRAMQTNMWPATVALEHGLKAVYVPHPIWIDRKWPIEDLNAVFNADGGQPAQWSQREDSAYAWDRENNFSGWSSYPTTSSFAETLYRRWLGWPAWDESPLTGVGGAVFEEDGGSWVDMERDTRKSGNISYTNIGGNGRMCLPAMLLHPLKRMEVDAQSAPPEDEKTPDEEKPEEAPKVDEPTPEQLKEQIEESGARPEQPKVDNSPPGDSTTGKSKEELEGSGTRPENLLEESNASDSPPEQSKEQVDGQDYRPESESFSNPVSTPEHTEPTEVVAPPKEFVQPPLEEPANDGQLRPGETPIPQTELEKQKQNLEFWKGGDQSNWDSQFNPNDQGAVGSEQDAQSVPQTDLEKNRQNLDAPGG</sequence>
<keyword evidence="3" id="KW-1185">Reference proteome</keyword>
<evidence type="ECO:0000313" key="2">
    <source>
        <dbReference type="EMBL" id="WPH03906.1"/>
    </source>
</evidence>
<dbReference type="EMBL" id="CP138590">
    <property type="protein sequence ID" value="WPH03906.1"/>
    <property type="molecule type" value="Genomic_DNA"/>
</dbReference>
<feature type="compositionally biased region" description="Polar residues" evidence="1">
    <location>
        <begin position="969"/>
        <end position="981"/>
    </location>
</feature>
<dbReference type="AlphaFoldDB" id="A0AAQ3R722"/>
<evidence type="ECO:0000313" key="3">
    <source>
        <dbReference type="Proteomes" id="UP001303373"/>
    </source>
</evidence>
<reference evidence="2 3" key="1">
    <citation type="submission" date="2023-11" db="EMBL/GenBank/DDBJ databases">
        <title>An acidophilic fungus is an integral part of prey digestion in a carnivorous sundew plant.</title>
        <authorList>
            <person name="Tsai I.J."/>
        </authorList>
    </citation>
    <scope>NUCLEOTIDE SEQUENCE [LARGE SCALE GENOMIC DNA]</scope>
    <source>
        <strain evidence="2">169a</strain>
    </source>
</reference>
<feature type="compositionally biased region" description="Low complexity" evidence="1">
    <location>
        <begin position="146"/>
        <end position="155"/>
    </location>
</feature>
<gene>
    <name evidence="2" type="ORF">R9X50_00678900</name>
</gene>
<dbReference type="Proteomes" id="UP001303373">
    <property type="component" value="Chromosome 11"/>
</dbReference>
<dbReference type="PANTHER" id="PTHR36205:SF2">
    <property type="entry name" value="MAJOR FACILITATOR SUPERFAMILY TRANSPORTER"/>
    <property type="match status" value="1"/>
</dbReference>
<dbReference type="InterPro" id="IPR021822">
    <property type="entry name" value="DUF3405"/>
</dbReference>
<evidence type="ECO:0000256" key="1">
    <source>
        <dbReference type="SAM" id="MobiDB-lite"/>
    </source>
</evidence>
<feature type="region of interest" description="Disordered" evidence="1">
    <location>
        <begin position="802"/>
        <end position="1011"/>
    </location>
</feature>
<dbReference type="Pfam" id="PF11885">
    <property type="entry name" value="DUF3405"/>
    <property type="match status" value="1"/>
</dbReference>
<dbReference type="PANTHER" id="PTHR36205">
    <property type="entry name" value="CHROMOSOME 19, WHOLE GENOME SHOTGUN SEQUENCE"/>
    <property type="match status" value="1"/>
</dbReference>
<feature type="region of interest" description="Disordered" evidence="1">
    <location>
        <begin position="136"/>
        <end position="158"/>
    </location>
</feature>
<organism evidence="2 3">
    <name type="scientific">Acrodontium crateriforme</name>
    <dbReference type="NCBI Taxonomy" id="150365"/>
    <lineage>
        <taxon>Eukaryota</taxon>
        <taxon>Fungi</taxon>
        <taxon>Dikarya</taxon>
        <taxon>Ascomycota</taxon>
        <taxon>Pezizomycotina</taxon>
        <taxon>Dothideomycetes</taxon>
        <taxon>Dothideomycetidae</taxon>
        <taxon>Mycosphaerellales</taxon>
        <taxon>Teratosphaeriaceae</taxon>
        <taxon>Acrodontium</taxon>
    </lineage>
</organism>